<dbReference type="AlphaFoldDB" id="A0A9P5A7Y2"/>
<feature type="compositionally biased region" description="Low complexity" evidence="2">
    <location>
        <begin position="454"/>
        <end position="470"/>
    </location>
</feature>
<evidence type="ECO:0000256" key="1">
    <source>
        <dbReference type="PROSITE-ProRule" id="PRU00042"/>
    </source>
</evidence>
<evidence type="ECO:0000313" key="4">
    <source>
        <dbReference type="EMBL" id="KAF4333601.1"/>
    </source>
</evidence>
<dbReference type="Proteomes" id="UP000730481">
    <property type="component" value="Unassembled WGS sequence"/>
</dbReference>
<feature type="domain" description="C2H2-type" evidence="3">
    <location>
        <begin position="220"/>
        <end position="247"/>
    </location>
</feature>
<dbReference type="InterPro" id="IPR036236">
    <property type="entry name" value="Znf_C2H2_sf"/>
</dbReference>
<dbReference type="SMART" id="SM00355">
    <property type="entry name" value="ZnF_C2H2"/>
    <property type="match status" value="3"/>
</dbReference>
<evidence type="ECO:0000256" key="2">
    <source>
        <dbReference type="SAM" id="MobiDB-lite"/>
    </source>
</evidence>
<comment type="caution">
    <text evidence="4">The sequence shown here is derived from an EMBL/GenBank/DDBJ whole genome shotgun (WGS) entry which is preliminary data.</text>
</comment>
<dbReference type="OrthoDB" id="654211at2759"/>
<keyword evidence="1" id="KW-0862">Zinc</keyword>
<feature type="region of interest" description="Disordered" evidence="2">
    <location>
        <begin position="422"/>
        <end position="470"/>
    </location>
</feature>
<dbReference type="GO" id="GO:0008270">
    <property type="term" value="F:zinc ion binding"/>
    <property type="evidence" value="ECO:0007669"/>
    <property type="project" value="UniProtKB-KW"/>
</dbReference>
<proteinExistence type="predicted"/>
<accession>A0A9P5A7Y2</accession>
<reference evidence="4" key="2">
    <citation type="submission" date="2020-02" db="EMBL/GenBank/DDBJ databases">
        <title>Identification and distribution of gene clusters putatively required for synthesis of sphingolipid metabolism inhibitors in phylogenetically diverse species of the filamentous fungus Fusarium.</title>
        <authorList>
            <person name="Kim H.-S."/>
            <person name="Busman M."/>
            <person name="Brown D.W."/>
            <person name="Divon H."/>
            <person name="Uhlig S."/>
            <person name="Proctor R.H."/>
        </authorList>
    </citation>
    <scope>NUCLEOTIDE SEQUENCE</scope>
    <source>
        <strain evidence="4">NRRL 25174</strain>
    </source>
</reference>
<dbReference type="Gene3D" id="3.30.160.60">
    <property type="entry name" value="Classic Zinc Finger"/>
    <property type="match status" value="1"/>
</dbReference>
<dbReference type="PROSITE" id="PS50157">
    <property type="entry name" value="ZINC_FINGER_C2H2_2"/>
    <property type="match status" value="2"/>
</dbReference>
<gene>
    <name evidence="4" type="ORF">FBEOM_12588</name>
</gene>
<feature type="region of interest" description="Disordered" evidence="2">
    <location>
        <begin position="1"/>
        <end position="40"/>
    </location>
</feature>
<keyword evidence="5" id="KW-1185">Reference proteome</keyword>
<protein>
    <recommendedName>
        <fullName evidence="3">C2H2-type domain-containing protein</fullName>
    </recommendedName>
</protein>
<reference evidence="4" key="1">
    <citation type="journal article" date="2017" name="Mycologia">
        <title>Fusarium algeriense, sp. nov., a novel toxigenic crown rot pathogen of durum wheat from Algeria is nested in the Fusarium burgessii species complex.</title>
        <authorList>
            <person name="Laraba I."/>
            <person name="Keddad A."/>
            <person name="Boureghda H."/>
            <person name="Abdallah N."/>
            <person name="Vaughan M.M."/>
            <person name="Proctor R.H."/>
            <person name="Busman M."/>
            <person name="O'Donnell K."/>
        </authorList>
    </citation>
    <scope>NUCLEOTIDE SEQUENCE</scope>
    <source>
        <strain evidence="4">NRRL 25174</strain>
    </source>
</reference>
<feature type="domain" description="C2H2-type" evidence="3">
    <location>
        <begin position="248"/>
        <end position="272"/>
    </location>
</feature>
<dbReference type="InterPro" id="IPR013087">
    <property type="entry name" value="Znf_C2H2_type"/>
</dbReference>
<organism evidence="4 5">
    <name type="scientific">Fusarium beomiforme</name>
    <dbReference type="NCBI Taxonomy" id="44412"/>
    <lineage>
        <taxon>Eukaryota</taxon>
        <taxon>Fungi</taxon>
        <taxon>Dikarya</taxon>
        <taxon>Ascomycota</taxon>
        <taxon>Pezizomycotina</taxon>
        <taxon>Sordariomycetes</taxon>
        <taxon>Hypocreomycetidae</taxon>
        <taxon>Hypocreales</taxon>
        <taxon>Nectriaceae</taxon>
        <taxon>Fusarium</taxon>
        <taxon>Fusarium burgessii species complex</taxon>
    </lineage>
</organism>
<feature type="compositionally biased region" description="Basic and acidic residues" evidence="2">
    <location>
        <begin position="30"/>
        <end position="40"/>
    </location>
</feature>
<evidence type="ECO:0000259" key="3">
    <source>
        <dbReference type="PROSITE" id="PS50157"/>
    </source>
</evidence>
<dbReference type="EMBL" id="PVQB02000810">
    <property type="protein sequence ID" value="KAF4333601.1"/>
    <property type="molecule type" value="Genomic_DNA"/>
</dbReference>
<dbReference type="Pfam" id="PF12874">
    <property type="entry name" value="zf-met"/>
    <property type="match status" value="1"/>
</dbReference>
<keyword evidence="1" id="KW-0863">Zinc-finger</keyword>
<feature type="compositionally biased region" description="Low complexity" evidence="2">
    <location>
        <begin position="9"/>
        <end position="24"/>
    </location>
</feature>
<dbReference type="SUPFAM" id="SSF57667">
    <property type="entry name" value="beta-beta-alpha zinc fingers"/>
    <property type="match status" value="1"/>
</dbReference>
<sequence>MDLNHRPRQQSTSQPSSPSSQQQPADVENDDTKDVHPEEVLAEARKNLQSLIDSGLSKELLHELVDGSQSLYTAAILKQQSEVQQQKPKQLPLAPPTLFAGASAVPAVKTPPEASTSTAAPAEIEFEVFPEDVFSTSRSSSGLARPVFAPLPAPSISSGSSDYSSIWSTDSGQSSISWQSAFAYNRSQAPLSSPLSNPVSVPLGPFGTHVGTASKTNIIYWCTSCEASFKRKYDWKSHEDGHERRRKYYCPDCNRSFWGPSSFRNHYVLNHSPKICPPAEEVVKVFHKRKYWACGFCSALHSARERHIEHIARHFESGMAKRDWVHSRVIYGLLHQPLINEAWDTIITSKQPDYNGRRPNFSWRLNQTGRVQGFLENEHPGQLQDLLEFFSGDESEAHRVVIVAYDLADIVLTPPPLIWSRQSEDRQGSMGAVPEQPGVTDDLADTGFAPAHLPLPQLPQSNVPSSPSSPLEPSFSVRRVLVEAFPGSLPDFVNSLLEFLPSWEPPVPPGKGRVRWKCVSMPFS</sequence>
<name>A0A9P5A7Y2_9HYPO</name>
<dbReference type="PROSITE" id="PS00028">
    <property type="entry name" value="ZINC_FINGER_C2H2_1"/>
    <property type="match status" value="2"/>
</dbReference>
<evidence type="ECO:0000313" key="5">
    <source>
        <dbReference type="Proteomes" id="UP000730481"/>
    </source>
</evidence>
<keyword evidence="1" id="KW-0479">Metal-binding</keyword>